<gene>
    <name evidence="5" type="ORF">IAA19_07950</name>
</gene>
<evidence type="ECO:0000256" key="2">
    <source>
        <dbReference type="SAM" id="Coils"/>
    </source>
</evidence>
<dbReference type="InterPro" id="IPR057309">
    <property type="entry name" value="PcsB_CC"/>
</dbReference>
<feature type="region of interest" description="Disordered" evidence="3">
    <location>
        <begin position="189"/>
        <end position="228"/>
    </location>
</feature>
<reference evidence="5" key="1">
    <citation type="journal article" date="2021" name="PeerJ">
        <title>Extensive microbial diversity within the chicken gut microbiome revealed by metagenomics and culture.</title>
        <authorList>
            <person name="Gilroy R."/>
            <person name="Ravi A."/>
            <person name="Getino M."/>
            <person name="Pursley I."/>
            <person name="Horton D.L."/>
            <person name="Alikhan N.F."/>
            <person name="Baker D."/>
            <person name="Gharbi K."/>
            <person name="Hall N."/>
            <person name="Watson M."/>
            <person name="Adriaenssens E.M."/>
            <person name="Foster-Nyarko E."/>
            <person name="Jarju S."/>
            <person name="Secka A."/>
            <person name="Antonio M."/>
            <person name="Oren A."/>
            <person name="Chaudhuri R.R."/>
            <person name="La Ragione R."/>
            <person name="Hildebrand F."/>
            <person name="Pallen M.J."/>
        </authorList>
    </citation>
    <scope>NUCLEOTIDE SEQUENCE</scope>
    <source>
        <strain evidence="5">ChiHjej12B11-14209</strain>
    </source>
</reference>
<feature type="compositionally biased region" description="Basic and acidic residues" evidence="3">
    <location>
        <begin position="189"/>
        <end position="210"/>
    </location>
</feature>
<feature type="coiled-coil region" evidence="2">
    <location>
        <begin position="42"/>
        <end position="125"/>
    </location>
</feature>
<dbReference type="Gene3D" id="3.90.1720.10">
    <property type="entry name" value="endopeptidase domain like (from Nostoc punctiforme)"/>
    <property type="match status" value="1"/>
</dbReference>
<evidence type="ECO:0000313" key="6">
    <source>
        <dbReference type="Proteomes" id="UP000824062"/>
    </source>
</evidence>
<dbReference type="InterPro" id="IPR038765">
    <property type="entry name" value="Papain-like_cys_pep_sf"/>
</dbReference>
<evidence type="ECO:0000256" key="1">
    <source>
        <dbReference type="ARBA" id="ARBA00022729"/>
    </source>
</evidence>
<dbReference type="SUPFAM" id="SSF54001">
    <property type="entry name" value="Cysteine proteinases"/>
    <property type="match status" value="1"/>
</dbReference>
<keyword evidence="2" id="KW-0175">Coiled coil</keyword>
<reference evidence="5" key="2">
    <citation type="submission" date="2021-04" db="EMBL/GenBank/DDBJ databases">
        <authorList>
            <person name="Gilroy R."/>
        </authorList>
    </citation>
    <scope>NUCLEOTIDE SEQUENCE</scope>
    <source>
        <strain evidence="5">ChiHjej12B11-14209</strain>
    </source>
</reference>
<dbReference type="Gene3D" id="6.10.250.3150">
    <property type="match status" value="1"/>
</dbReference>
<dbReference type="Proteomes" id="UP000824062">
    <property type="component" value="Unassembled WGS sequence"/>
</dbReference>
<name>A0A9D2JFN5_9ACTN</name>
<evidence type="ECO:0000256" key="3">
    <source>
        <dbReference type="SAM" id="MobiDB-lite"/>
    </source>
</evidence>
<feature type="domain" description="Peptidoglycan hydrolase PcsB coiled-coil" evidence="4">
    <location>
        <begin position="112"/>
        <end position="184"/>
    </location>
</feature>
<evidence type="ECO:0000259" key="4">
    <source>
        <dbReference type="Pfam" id="PF24568"/>
    </source>
</evidence>
<comment type="caution">
    <text evidence="5">The sequence shown here is derived from an EMBL/GenBank/DDBJ whole genome shotgun (WGS) entry which is preliminary data.</text>
</comment>
<evidence type="ECO:0000313" key="5">
    <source>
        <dbReference type="EMBL" id="HIZ46929.1"/>
    </source>
</evidence>
<dbReference type="PROSITE" id="PS51318">
    <property type="entry name" value="TAT"/>
    <property type="match status" value="1"/>
</dbReference>
<dbReference type="EMBL" id="DXBM01000067">
    <property type="protein sequence ID" value="HIZ46929.1"/>
    <property type="molecule type" value="Genomic_DNA"/>
</dbReference>
<sequence length="399" mass="43306">MARFFPGRHDAAERGVTRRDALRLAFAAGACVALLPGSAGAEESTREQLDAARSDQEAAEAELERIGQEYEAIAAQLAETTTQVDDLTAQINAKQAEIDDKQAEIDAKQAEIDDKQSEIDAKQEVLGNRMSSAYKAGSTSTLDLLLSSASFEELTSNIYYLDKISESDRAMIDEIRALKAELEQERAELEAQRNELEQQKSDLEADRSELEDLQAQQQSQLEEARAKQEESQQLVESLSAEVQDLVEQYDAELRAAQEEALRAAQAGEITVTGNGSLADVIAAAYSTPSPGSGLCAAWVHNVFRRAGVGSFSGNADDLYYRYCNLNVSQIQPGMIVATNSVPYSYAALLYGHVGIYVGNGVVRHNASGTLREDSLDQFVSDYSVTSPVRCGWEGGVSLA</sequence>
<protein>
    <submittedName>
        <fullName evidence="5">Tat pathway signal protein</fullName>
    </submittedName>
</protein>
<keyword evidence="1" id="KW-0732">Signal</keyword>
<dbReference type="InterPro" id="IPR006311">
    <property type="entry name" value="TAT_signal"/>
</dbReference>
<proteinExistence type="predicted"/>
<accession>A0A9D2JFN5</accession>
<dbReference type="AlphaFoldDB" id="A0A9D2JFN5"/>
<organism evidence="5 6">
    <name type="scientific">Candidatus Olsenella pullistercoris</name>
    <dbReference type="NCBI Taxonomy" id="2838712"/>
    <lineage>
        <taxon>Bacteria</taxon>
        <taxon>Bacillati</taxon>
        <taxon>Actinomycetota</taxon>
        <taxon>Coriobacteriia</taxon>
        <taxon>Coriobacteriales</taxon>
        <taxon>Atopobiaceae</taxon>
        <taxon>Olsenella</taxon>
    </lineage>
</organism>
<dbReference type="Pfam" id="PF24568">
    <property type="entry name" value="CC_PcsB"/>
    <property type="match status" value="1"/>
</dbReference>